<accession>A0A510Y0M3</accession>
<comment type="caution">
    <text evidence="1">The sequence shown here is derived from an EMBL/GenBank/DDBJ whole genome shotgun (WGS) entry which is preliminary data.</text>
</comment>
<dbReference type="OrthoDB" id="6302813at2"/>
<proteinExistence type="predicted"/>
<dbReference type="EMBL" id="BJUM01000058">
    <property type="protein sequence ID" value="GEK56850.1"/>
    <property type="molecule type" value="Genomic_DNA"/>
</dbReference>
<keyword evidence="2" id="KW-1185">Reference proteome</keyword>
<dbReference type="AlphaFoldDB" id="A0A510Y0M3"/>
<dbReference type="RefSeq" id="WP_089346257.1">
    <property type="nucleotide sequence ID" value="NZ_BJUM01000058.1"/>
</dbReference>
<sequence length="61" mass="6802">MHTPPYTAVDAVVSVTEKNIEKPSSTCDSRATVIDLLSHCNQNQQALKKHETDQIFILGYN</sequence>
<evidence type="ECO:0000313" key="1">
    <source>
        <dbReference type="EMBL" id="GEK56850.1"/>
    </source>
</evidence>
<reference evidence="1 2" key="1">
    <citation type="submission" date="2019-07" db="EMBL/GenBank/DDBJ databases">
        <title>Whole genome shotgun sequence of Pseudoalteromonas espejiana NBRC 102222.</title>
        <authorList>
            <person name="Hosoyama A."/>
            <person name="Uohara A."/>
            <person name="Ohji S."/>
            <person name="Ichikawa N."/>
        </authorList>
    </citation>
    <scope>NUCLEOTIDE SEQUENCE [LARGE SCALE GENOMIC DNA]</scope>
    <source>
        <strain evidence="1 2">NBRC 102222</strain>
    </source>
</reference>
<protein>
    <submittedName>
        <fullName evidence="1">Uncharacterized protein</fullName>
    </submittedName>
</protein>
<organism evidence="1 2">
    <name type="scientific">Pseudoalteromonas espejiana</name>
    <dbReference type="NCBI Taxonomy" id="28107"/>
    <lineage>
        <taxon>Bacteria</taxon>
        <taxon>Pseudomonadati</taxon>
        <taxon>Pseudomonadota</taxon>
        <taxon>Gammaproteobacteria</taxon>
        <taxon>Alteromonadales</taxon>
        <taxon>Pseudoalteromonadaceae</taxon>
        <taxon>Pseudoalteromonas</taxon>
    </lineage>
</organism>
<name>A0A510Y0M3_9GAMM</name>
<dbReference type="Proteomes" id="UP000321419">
    <property type="component" value="Unassembled WGS sequence"/>
</dbReference>
<gene>
    <name evidence="1" type="ORF">PES01_36950</name>
</gene>
<evidence type="ECO:0000313" key="2">
    <source>
        <dbReference type="Proteomes" id="UP000321419"/>
    </source>
</evidence>